<accession>A0A395T6Y1</accession>
<evidence type="ECO:0000256" key="1">
    <source>
        <dbReference type="SAM" id="MobiDB-lite"/>
    </source>
</evidence>
<proteinExistence type="predicted"/>
<comment type="caution">
    <text evidence="2">The sequence shown here is derived from an EMBL/GenBank/DDBJ whole genome shotgun (WGS) entry which is preliminary data.</text>
</comment>
<protein>
    <submittedName>
        <fullName evidence="2">Uncharacterized protein</fullName>
    </submittedName>
</protein>
<reference evidence="2 3" key="1">
    <citation type="journal article" date="2018" name="PLoS Pathog.">
        <title>Evolution of structural diversity of trichothecenes, a family of toxins produced by plant pathogenic and entomopathogenic fungi.</title>
        <authorList>
            <person name="Proctor R.H."/>
            <person name="McCormick S.P."/>
            <person name="Kim H.S."/>
            <person name="Cardoza R.E."/>
            <person name="Stanley A.M."/>
            <person name="Lindo L."/>
            <person name="Kelly A."/>
            <person name="Brown D.W."/>
            <person name="Lee T."/>
            <person name="Vaughan M.M."/>
            <person name="Alexander N.J."/>
            <person name="Busman M."/>
            <person name="Gutierrez S."/>
        </authorList>
    </citation>
    <scope>NUCLEOTIDE SEQUENCE [LARGE SCALE GENOMIC DNA]</scope>
    <source>
        <strain evidence="2 3">NRRL 20695</strain>
    </source>
</reference>
<evidence type="ECO:0000313" key="3">
    <source>
        <dbReference type="Proteomes" id="UP000266234"/>
    </source>
</evidence>
<keyword evidence="3" id="KW-1185">Reference proteome</keyword>
<gene>
    <name evidence="2" type="ORF">FLONG3_1338</name>
</gene>
<organism evidence="2 3">
    <name type="scientific">Fusarium longipes</name>
    <dbReference type="NCBI Taxonomy" id="694270"/>
    <lineage>
        <taxon>Eukaryota</taxon>
        <taxon>Fungi</taxon>
        <taxon>Dikarya</taxon>
        <taxon>Ascomycota</taxon>
        <taxon>Pezizomycotina</taxon>
        <taxon>Sordariomycetes</taxon>
        <taxon>Hypocreomycetidae</taxon>
        <taxon>Hypocreales</taxon>
        <taxon>Nectriaceae</taxon>
        <taxon>Fusarium</taxon>
    </lineage>
</organism>
<dbReference type="AlphaFoldDB" id="A0A395T6Y1"/>
<sequence>MQNCRVPPNRIHLHLRLYVELVEEAKLGPQIFTSPSPSVELGASSPYEESAVTTSVVSPGISDSACQFGVKYGSGGQEFGGYSEMPPNYSVTQVSPYQPPLARAQPHVPTSKVKSNHTRPLPLSCHAPESSTSPGADGHTRLSVNLSFFKPTLAGDWAIRYYSTRHGDIFITVIFITASIVPEHRQLSTASLSATVPRCSLQRPSSQLCPPDDSKLGTS</sequence>
<evidence type="ECO:0000313" key="2">
    <source>
        <dbReference type="EMBL" id="RGP80504.1"/>
    </source>
</evidence>
<feature type="region of interest" description="Disordered" evidence="1">
    <location>
        <begin position="101"/>
        <end position="138"/>
    </location>
</feature>
<dbReference type="EMBL" id="PXOG01000029">
    <property type="protein sequence ID" value="RGP80504.1"/>
    <property type="molecule type" value="Genomic_DNA"/>
</dbReference>
<dbReference type="Proteomes" id="UP000266234">
    <property type="component" value="Unassembled WGS sequence"/>
</dbReference>
<name>A0A395T6Y1_9HYPO</name>